<accession>A0A6G0RHC2</accession>
<comment type="caution">
    <text evidence="2">The sequence shown here is derived from an EMBL/GenBank/DDBJ whole genome shotgun (WGS) entry which is preliminary data.</text>
</comment>
<dbReference type="EMBL" id="QXFY01000934">
    <property type="protein sequence ID" value="KAE9332721.1"/>
    <property type="molecule type" value="Genomic_DNA"/>
</dbReference>
<reference evidence="2 3" key="1">
    <citation type="submission" date="2018-09" db="EMBL/GenBank/DDBJ databases">
        <title>Genomic investigation of the strawberry pathogen Phytophthora fragariae indicates pathogenicity is determined by transcriptional variation in three key races.</title>
        <authorList>
            <person name="Adams T.M."/>
            <person name="Armitage A.D."/>
            <person name="Sobczyk M.K."/>
            <person name="Bates H.J."/>
            <person name="Dunwell J.M."/>
            <person name="Nellist C.F."/>
            <person name="Harrison R.J."/>
        </authorList>
    </citation>
    <scope>NUCLEOTIDE SEQUENCE [LARGE SCALE GENOMIC DNA]</scope>
    <source>
        <strain evidence="2 3">NOV-77</strain>
    </source>
</reference>
<protein>
    <submittedName>
        <fullName evidence="2">Uncharacterized protein</fullName>
    </submittedName>
</protein>
<evidence type="ECO:0000256" key="1">
    <source>
        <dbReference type="SAM" id="MobiDB-lite"/>
    </source>
</evidence>
<name>A0A6G0RHC2_9STRA</name>
<proteinExistence type="predicted"/>
<feature type="compositionally biased region" description="Basic and acidic residues" evidence="1">
    <location>
        <begin position="53"/>
        <end position="62"/>
    </location>
</feature>
<evidence type="ECO:0000313" key="2">
    <source>
        <dbReference type="EMBL" id="KAE9332721.1"/>
    </source>
</evidence>
<sequence length="126" mass="13118">MVTSDAAFLAEVENFLSGTDLAAVSDNNGGAPVPAPVDGSTKPKPRTRRRTKTPTDAEEKSRLQKAKARTRQKQSLPRAAEAVPGGPQAPSGGAHDAARTRESQSATSDVSVEGARRAAARAASRR</sequence>
<dbReference type="Proteomes" id="UP000486351">
    <property type="component" value="Unassembled WGS sequence"/>
</dbReference>
<feature type="compositionally biased region" description="Basic residues" evidence="1">
    <location>
        <begin position="63"/>
        <end position="72"/>
    </location>
</feature>
<feature type="compositionally biased region" description="Basic residues" evidence="1">
    <location>
        <begin position="43"/>
        <end position="52"/>
    </location>
</feature>
<gene>
    <name evidence="2" type="ORF">PF008_g14806</name>
</gene>
<dbReference type="AlphaFoldDB" id="A0A6G0RHC2"/>
<feature type="region of interest" description="Disordered" evidence="1">
    <location>
        <begin position="21"/>
        <end position="126"/>
    </location>
</feature>
<organism evidence="2 3">
    <name type="scientific">Phytophthora fragariae</name>
    <dbReference type="NCBI Taxonomy" id="53985"/>
    <lineage>
        <taxon>Eukaryota</taxon>
        <taxon>Sar</taxon>
        <taxon>Stramenopiles</taxon>
        <taxon>Oomycota</taxon>
        <taxon>Peronosporomycetes</taxon>
        <taxon>Peronosporales</taxon>
        <taxon>Peronosporaceae</taxon>
        <taxon>Phytophthora</taxon>
    </lineage>
</organism>
<evidence type="ECO:0000313" key="3">
    <source>
        <dbReference type="Proteomes" id="UP000486351"/>
    </source>
</evidence>